<keyword evidence="3" id="KW-1185">Reference proteome</keyword>
<organism evidence="2 3">
    <name type="scientific">Forsythia ovata</name>
    <dbReference type="NCBI Taxonomy" id="205694"/>
    <lineage>
        <taxon>Eukaryota</taxon>
        <taxon>Viridiplantae</taxon>
        <taxon>Streptophyta</taxon>
        <taxon>Embryophyta</taxon>
        <taxon>Tracheophyta</taxon>
        <taxon>Spermatophyta</taxon>
        <taxon>Magnoliopsida</taxon>
        <taxon>eudicotyledons</taxon>
        <taxon>Gunneridae</taxon>
        <taxon>Pentapetalae</taxon>
        <taxon>asterids</taxon>
        <taxon>lamiids</taxon>
        <taxon>Lamiales</taxon>
        <taxon>Oleaceae</taxon>
        <taxon>Forsythieae</taxon>
        <taxon>Forsythia</taxon>
    </lineage>
</organism>
<protein>
    <submittedName>
        <fullName evidence="2">Uncharacterized protein</fullName>
    </submittedName>
</protein>
<name>A0ABD1S071_9LAMI</name>
<evidence type="ECO:0000256" key="1">
    <source>
        <dbReference type="SAM" id="MobiDB-lite"/>
    </source>
</evidence>
<dbReference type="AlphaFoldDB" id="A0ABD1S071"/>
<reference evidence="3" key="1">
    <citation type="submission" date="2024-07" db="EMBL/GenBank/DDBJ databases">
        <title>Two chromosome-level genome assemblies of Korean endemic species Abeliophyllum distichum and Forsythia ovata (Oleaceae).</title>
        <authorList>
            <person name="Jang H."/>
        </authorList>
    </citation>
    <scope>NUCLEOTIDE SEQUENCE [LARGE SCALE GENOMIC DNA]</scope>
</reference>
<gene>
    <name evidence="2" type="ORF">Fot_37645</name>
</gene>
<sequence>MVKEEFREFQIDVRGRHGYRSTNPPRQHEIGDGRPVQRTAPCGLGGGGGGAPTGGSGISGWTRPLWPPIQIFWAEPNPFGSLLRCEISGETTSSTVNDGSLSDLSKLANTSLYDFEDYHGVDIGVICGSPPLAREVPLEIKIKDTDIKLGFAINITEEGFIYISSVIEGVTDTPSSRSGLSNL</sequence>
<accession>A0ABD1S071</accession>
<dbReference type="EMBL" id="JBFOLJ010000011">
    <property type="protein sequence ID" value="KAL2493888.1"/>
    <property type="molecule type" value="Genomic_DNA"/>
</dbReference>
<dbReference type="Proteomes" id="UP001604277">
    <property type="component" value="Unassembled WGS sequence"/>
</dbReference>
<dbReference type="PANTHER" id="PTHR33984:SF2">
    <property type="entry name" value="OS02G0717600 PROTEIN"/>
    <property type="match status" value="1"/>
</dbReference>
<evidence type="ECO:0000313" key="2">
    <source>
        <dbReference type="EMBL" id="KAL2493888.1"/>
    </source>
</evidence>
<evidence type="ECO:0000313" key="3">
    <source>
        <dbReference type="Proteomes" id="UP001604277"/>
    </source>
</evidence>
<comment type="caution">
    <text evidence="2">The sequence shown here is derived from an EMBL/GenBank/DDBJ whole genome shotgun (WGS) entry which is preliminary data.</text>
</comment>
<feature type="region of interest" description="Disordered" evidence="1">
    <location>
        <begin position="16"/>
        <end position="36"/>
    </location>
</feature>
<proteinExistence type="predicted"/>
<dbReference type="PANTHER" id="PTHR33984">
    <property type="entry name" value="OS02G0717600 PROTEIN"/>
    <property type="match status" value="1"/>
</dbReference>